<proteinExistence type="predicted"/>
<dbReference type="EMBL" id="CP000825">
    <property type="protein sequence ID" value="ABV50727.1"/>
    <property type="molecule type" value="Genomic_DNA"/>
</dbReference>
<evidence type="ECO:0000313" key="1">
    <source>
        <dbReference type="EMBL" id="ABV50727.1"/>
    </source>
</evidence>
<dbReference type="AlphaFoldDB" id="A8G546"/>
<dbReference type="Proteomes" id="UP000002014">
    <property type="component" value="Chromosome"/>
</dbReference>
<evidence type="ECO:0000313" key="2">
    <source>
        <dbReference type="Proteomes" id="UP000002014"/>
    </source>
</evidence>
<reference evidence="1 2" key="1">
    <citation type="journal article" date="2007" name="PLoS Genet.">
        <title>Patterns and implications of gene gain and loss in the evolution of Prochlorococcus.</title>
        <authorList>
            <person name="Kettler G.C."/>
            <person name="Martiny A.C."/>
            <person name="Huang K."/>
            <person name="Zucker J."/>
            <person name="Coleman M.L."/>
            <person name="Rodrigue S."/>
            <person name="Chen F."/>
            <person name="Lapidus A."/>
            <person name="Ferriera S."/>
            <person name="Johnson J."/>
            <person name="Steglich C."/>
            <person name="Church G.M."/>
            <person name="Richardson P."/>
            <person name="Chisholm S.W."/>
        </authorList>
    </citation>
    <scope>NUCLEOTIDE SEQUENCE [LARGE SCALE GENOMIC DNA]</scope>
    <source>
        <strain evidence="1 2">MIT 9215</strain>
    </source>
</reference>
<dbReference type="HOGENOM" id="CLU_207921_0_0_3"/>
<gene>
    <name evidence="1" type="ordered locus">P9215_11121</name>
</gene>
<organism evidence="1 2">
    <name type="scientific">Prochlorococcus marinus (strain MIT 9215)</name>
    <dbReference type="NCBI Taxonomy" id="93060"/>
    <lineage>
        <taxon>Bacteria</taxon>
        <taxon>Bacillati</taxon>
        <taxon>Cyanobacteriota</taxon>
        <taxon>Cyanophyceae</taxon>
        <taxon>Synechococcales</taxon>
        <taxon>Prochlorococcaceae</taxon>
        <taxon>Prochlorococcus</taxon>
    </lineage>
</organism>
<sequence length="63" mass="7086">MVLEAKTPDMSIKAKRPPISPPFNLSKFDLIKSIDKKTIVALREEIFKKVNGKKGFNNISLAE</sequence>
<dbReference type="KEGG" id="pmh:P9215_11121"/>
<accession>A8G546</accession>
<protein>
    <submittedName>
        <fullName evidence="1">Uncharacterized protein</fullName>
    </submittedName>
</protein>
<name>A8G546_PROM2</name>